<comment type="caution">
    <text evidence="1">The sequence shown here is derived from an EMBL/GenBank/DDBJ whole genome shotgun (WGS) entry which is preliminary data.</text>
</comment>
<accession>A0AAV2A3J3</accession>
<evidence type="ECO:0000313" key="2">
    <source>
        <dbReference type="Proteomes" id="UP001497382"/>
    </source>
</evidence>
<reference evidence="1 2" key="1">
    <citation type="submission" date="2024-04" db="EMBL/GenBank/DDBJ databases">
        <authorList>
            <person name="Rising A."/>
            <person name="Reimegard J."/>
            <person name="Sonavane S."/>
            <person name="Akerstrom W."/>
            <person name="Nylinder S."/>
            <person name="Hedman E."/>
            <person name="Kallberg Y."/>
        </authorList>
    </citation>
    <scope>NUCLEOTIDE SEQUENCE [LARGE SCALE GENOMIC DNA]</scope>
</reference>
<name>A0AAV2A3J3_9ARAC</name>
<dbReference type="Proteomes" id="UP001497382">
    <property type="component" value="Unassembled WGS sequence"/>
</dbReference>
<dbReference type="AlphaFoldDB" id="A0AAV2A3J3"/>
<gene>
    <name evidence="1" type="ORF">LARSCL_LOCUS9103</name>
</gene>
<keyword evidence="2" id="KW-1185">Reference proteome</keyword>
<protein>
    <submittedName>
        <fullName evidence="1">Uncharacterized protein</fullName>
    </submittedName>
</protein>
<proteinExistence type="predicted"/>
<sequence length="199" mass="21903">MTKLLCVRQLQPDRTLGMPILPRGYRGHKWRTASFSSISAPPRCGVYLKIVIHIEITLSYCKAIRYLNDGLCNNSSSVAGVLKTITSRDSRARSSGGTRYHRLRTHFKHFSRKCHCFLDDKSSPPTSDRWRCRRRPPVAFPSSTEARAKDSVTSLRGSAAAFLLIYGTSQKEEDGVTGDLTASQLGTVLVTGGGKDAVG</sequence>
<organism evidence="1 2">
    <name type="scientific">Larinioides sclopetarius</name>
    <dbReference type="NCBI Taxonomy" id="280406"/>
    <lineage>
        <taxon>Eukaryota</taxon>
        <taxon>Metazoa</taxon>
        <taxon>Ecdysozoa</taxon>
        <taxon>Arthropoda</taxon>
        <taxon>Chelicerata</taxon>
        <taxon>Arachnida</taxon>
        <taxon>Araneae</taxon>
        <taxon>Araneomorphae</taxon>
        <taxon>Entelegynae</taxon>
        <taxon>Araneoidea</taxon>
        <taxon>Araneidae</taxon>
        <taxon>Larinioides</taxon>
    </lineage>
</organism>
<dbReference type="EMBL" id="CAXIEN010000100">
    <property type="protein sequence ID" value="CAL1277233.1"/>
    <property type="molecule type" value="Genomic_DNA"/>
</dbReference>
<evidence type="ECO:0000313" key="1">
    <source>
        <dbReference type="EMBL" id="CAL1277233.1"/>
    </source>
</evidence>